<feature type="transmembrane region" description="Helical" evidence="8">
    <location>
        <begin position="564"/>
        <end position="584"/>
    </location>
</feature>
<name>A0A3N0EDA6_9ACTN</name>
<dbReference type="GO" id="GO:0005886">
    <property type="term" value="C:plasma membrane"/>
    <property type="evidence" value="ECO:0007669"/>
    <property type="project" value="UniProtKB-SubCell"/>
</dbReference>
<keyword evidence="3 8" id="KW-0813">Transport</keyword>
<protein>
    <recommendedName>
        <fullName evidence="8">L-lactate permease</fullName>
    </recommendedName>
</protein>
<feature type="transmembrane region" description="Helical" evidence="8">
    <location>
        <begin position="408"/>
        <end position="426"/>
    </location>
</feature>
<feature type="transmembrane region" description="Helical" evidence="8">
    <location>
        <begin position="160"/>
        <end position="181"/>
    </location>
</feature>
<feature type="transmembrane region" description="Helical" evidence="8">
    <location>
        <begin position="64"/>
        <end position="85"/>
    </location>
</feature>
<dbReference type="AlphaFoldDB" id="A0A3N0EDA6"/>
<comment type="similarity">
    <text evidence="2 8">Belongs to the lactate permease family.</text>
</comment>
<dbReference type="GO" id="GO:0015129">
    <property type="term" value="F:lactate transmembrane transporter activity"/>
    <property type="evidence" value="ECO:0007669"/>
    <property type="project" value="UniProtKB-UniRule"/>
</dbReference>
<feature type="transmembrane region" description="Helical" evidence="8">
    <location>
        <begin position="32"/>
        <end position="52"/>
    </location>
</feature>
<reference evidence="9 10" key="1">
    <citation type="submission" date="2018-11" db="EMBL/GenBank/DDBJ databases">
        <title>The genome draft of YIM 96095.</title>
        <authorList>
            <person name="Tang S.-K."/>
            <person name="Chunyu W.-X."/>
            <person name="Feng Y.-Z."/>
        </authorList>
    </citation>
    <scope>NUCLEOTIDE SEQUENCE [LARGE SCALE GENOMIC DNA]</scope>
    <source>
        <strain evidence="9 10">YIM 96095</strain>
    </source>
</reference>
<keyword evidence="4 8" id="KW-1003">Cell membrane</keyword>
<evidence type="ECO:0000256" key="5">
    <source>
        <dbReference type="ARBA" id="ARBA00022692"/>
    </source>
</evidence>
<feature type="transmembrane region" description="Helical" evidence="8">
    <location>
        <begin position="201"/>
        <end position="227"/>
    </location>
</feature>
<evidence type="ECO:0000256" key="6">
    <source>
        <dbReference type="ARBA" id="ARBA00022989"/>
    </source>
</evidence>
<dbReference type="PANTHER" id="PTHR30003">
    <property type="entry name" value="L-LACTATE PERMEASE"/>
    <property type="match status" value="1"/>
</dbReference>
<dbReference type="OrthoDB" id="9761056at2"/>
<evidence type="ECO:0000313" key="10">
    <source>
        <dbReference type="Proteomes" id="UP000269198"/>
    </source>
</evidence>
<evidence type="ECO:0000313" key="9">
    <source>
        <dbReference type="EMBL" id="RNL85804.1"/>
    </source>
</evidence>
<feature type="transmembrane region" description="Helical" evidence="8">
    <location>
        <begin position="239"/>
        <end position="259"/>
    </location>
</feature>
<dbReference type="RefSeq" id="WP_123200583.1">
    <property type="nucleotide sequence ID" value="NZ_RJMB01000005.1"/>
</dbReference>
<organism evidence="9 10">
    <name type="scientific">Halostreptopolyspora alba</name>
    <dbReference type="NCBI Taxonomy" id="2487137"/>
    <lineage>
        <taxon>Bacteria</taxon>
        <taxon>Bacillati</taxon>
        <taxon>Actinomycetota</taxon>
        <taxon>Actinomycetes</taxon>
        <taxon>Streptosporangiales</taxon>
        <taxon>Nocardiopsidaceae</taxon>
        <taxon>Halostreptopolyspora</taxon>
    </lineage>
</organism>
<keyword evidence="6 8" id="KW-1133">Transmembrane helix</keyword>
<evidence type="ECO:0000256" key="4">
    <source>
        <dbReference type="ARBA" id="ARBA00022475"/>
    </source>
</evidence>
<keyword evidence="5 8" id="KW-0812">Transmembrane</keyword>
<comment type="subcellular location">
    <subcellularLocation>
        <location evidence="1 8">Cell membrane</location>
        <topology evidence="1 8">Multi-pass membrane protein</topology>
    </subcellularLocation>
</comment>
<dbReference type="Pfam" id="PF02652">
    <property type="entry name" value="Lactate_perm"/>
    <property type="match status" value="1"/>
</dbReference>
<comment type="function">
    <text evidence="8">Uptake of L-lactate across the membrane. Can also transport D-lactate and glycolate.</text>
</comment>
<dbReference type="InterPro" id="IPR003804">
    <property type="entry name" value="Lactate_perm"/>
</dbReference>
<keyword evidence="10" id="KW-1185">Reference proteome</keyword>
<dbReference type="Proteomes" id="UP000269198">
    <property type="component" value="Unassembled WGS sequence"/>
</dbReference>
<evidence type="ECO:0000256" key="1">
    <source>
        <dbReference type="ARBA" id="ARBA00004651"/>
    </source>
</evidence>
<dbReference type="EMBL" id="RJMB01000005">
    <property type="protein sequence ID" value="RNL85804.1"/>
    <property type="molecule type" value="Genomic_DNA"/>
</dbReference>
<gene>
    <name evidence="9" type="ORF">EFW17_07540</name>
</gene>
<feature type="transmembrane region" description="Helical" evidence="8">
    <location>
        <begin position="330"/>
        <end position="350"/>
    </location>
</feature>
<evidence type="ECO:0000256" key="2">
    <source>
        <dbReference type="ARBA" id="ARBA00010100"/>
    </source>
</evidence>
<comment type="caution">
    <text evidence="8">Lacks conserved residue(s) required for the propagation of feature annotation.</text>
</comment>
<evidence type="ECO:0000256" key="8">
    <source>
        <dbReference type="RuleBase" id="RU365092"/>
    </source>
</evidence>
<evidence type="ECO:0000256" key="3">
    <source>
        <dbReference type="ARBA" id="ARBA00022448"/>
    </source>
</evidence>
<evidence type="ECO:0000256" key="7">
    <source>
        <dbReference type="ARBA" id="ARBA00023136"/>
    </source>
</evidence>
<sequence>MTDNLAVLSLLAVLPILSIGVLLVGFRWPAKYAMPVGYAVVVLIAAFVWQVGWVEIAASTVEGFIIAVGLLYIVFGALLLLSTLNASGAIRSIRAAFTRISPDRRVQAVIVAWLFGSFIEGASGFGTPAAVAAPLLLALGFPAMAAVMVGLIIQSSPVSFGAVGTPLLVGVTDGLGGAAVVDETLSAAGTDLTSYVANDVTVAVAGMHAIVGTLVPLFMVCMLTAFFGERRSVADGLRVAPFALFAAFAMTVPYMLVAWLFGPEFPALLGGLIGLMIVVFAARRGFLVPSEPWDFAPRKSWAPEWMGRIVPDTTEVTSADMGIVRAWTPYVLVAVLLLFTRLVEPVTAGLQAGTLEWANIFGTDATADFQALYSPGFVFLVAVALTFLIHRMSPGQIRESVSNAGRQLGAAAVALLVAVPMVRVFINSGADFNASDLESMPLSLAAGASSLAGEAWPVFSPWIGALGAFAAGSNTISNLMFSLFQFSTAEQIGAPTSVIVGAQAVGGAAGNMITVHNVVAACATVGLVDREGVLIRKTVIPMVYYCLTAGMLAYVFSFGLGLNIGSLGLAAILVALALIATYFWRRRDDAPVSVPRARR</sequence>
<accession>A0A3N0EDA6</accession>
<keyword evidence="7 8" id="KW-0472">Membrane</keyword>
<feature type="transmembrane region" description="Helical" evidence="8">
    <location>
        <begin position="131"/>
        <end position="153"/>
    </location>
</feature>
<feature type="transmembrane region" description="Helical" evidence="8">
    <location>
        <begin position="539"/>
        <end position="558"/>
    </location>
</feature>
<comment type="caution">
    <text evidence="9">The sequence shown here is derived from an EMBL/GenBank/DDBJ whole genome shotgun (WGS) entry which is preliminary data.</text>
</comment>
<proteinExistence type="inferred from homology"/>
<feature type="transmembrane region" description="Helical" evidence="8">
    <location>
        <begin position="265"/>
        <end position="282"/>
    </location>
</feature>
<feature type="transmembrane region" description="Helical" evidence="8">
    <location>
        <begin position="370"/>
        <end position="388"/>
    </location>
</feature>
<feature type="transmembrane region" description="Helical" evidence="8">
    <location>
        <begin position="459"/>
        <end position="481"/>
    </location>
</feature>
<dbReference type="PANTHER" id="PTHR30003:SF0">
    <property type="entry name" value="GLYCOLATE PERMEASE GLCA-RELATED"/>
    <property type="match status" value="1"/>
</dbReference>
<dbReference type="GO" id="GO:0015295">
    <property type="term" value="F:solute:proton symporter activity"/>
    <property type="evidence" value="ECO:0007669"/>
    <property type="project" value="TreeGrafter"/>
</dbReference>
<feature type="transmembrane region" description="Helical" evidence="8">
    <location>
        <begin position="6"/>
        <end position="25"/>
    </location>
</feature>
<dbReference type="NCBIfam" id="TIGR00795">
    <property type="entry name" value="lctP"/>
    <property type="match status" value="1"/>
</dbReference>
<feature type="transmembrane region" description="Helical" evidence="8">
    <location>
        <begin position="106"/>
        <end position="125"/>
    </location>
</feature>